<dbReference type="RefSeq" id="WP_011115112.1">
    <property type="nucleotide sequence ID" value="NC_004917.1"/>
</dbReference>
<accession>Q7VJH5</accession>
<evidence type="ECO:0000313" key="2">
    <source>
        <dbReference type="Proteomes" id="UP000002495"/>
    </source>
</evidence>
<name>Q7VJH5_HELHP</name>
<dbReference type="STRING" id="235279.HH_0268"/>
<dbReference type="KEGG" id="hhe:HH_0268"/>
<dbReference type="AlphaFoldDB" id="Q7VJH5"/>
<organism evidence="1 2">
    <name type="scientific">Helicobacter hepaticus (strain ATCC 51449 / 3B1)</name>
    <dbReference type="NCBI Taxonomy" id="235279"/>
    <lineage>
        <taxon>Bacteria</taxon>
        <taxon>Pseudomonadati</taxon>
        <taxon>Campylobacterota</taxon>
        <taxon>Epsilonproteobacteria</taxon>
        <taxon>Campylobacterales</taxon>
        <taxon>Helicobacteraceae</taxon>
        <taxon>Helicobacter</taxon>
    </lineage>
</organism>
<dbReference type="HOGENOM" id="CLU_178412_0_0_7"/>
<evidence type="ECO:0000313" key="1">
    <source>
        <dbReference type="EMBL" id="AAP76865.1"/>
    </source>
</evidence>
<dbReference type="EMBL" id="AE017125">
    <property type="protein sequence ID" value="AAP76865.1"/>
    <property type="molecule type" value="Genomic_DNA"/>
</dbReference>
<gene>
    <name evidence="1" type="ordered locus">HH_0268</name>
</gene>
<sequence length="103" mass="12066">MSALSAVKNEIPLQPNRVFAAILLRYGYNPKMMWKRNGVYGCGNSGFRFYPKDWTFSISRWKTEYVGGQYERNFVDTFYKVVFNIATNSISWHELQDVYEVSA</sequence>
<dbReference type="Proteomes" id="UP000002495">
    <property type="component" value="Chromosome"/>
</dbReference>
<keyword evidence="2" id="KW-1185">Reference proteome</keyword>
<proteinExistence type="predicted"/>
<reference evidence="1 2" key="1">
    <citation type="journal article" date="2003" name="Proc. Natl. Acad. Sci. U.S.A.">
        <title>The complete genome sequence of the carcinogenic bacterium Helicobacter hepaticus.</title>
        <authorList>
            <person name="Suerbaum S."/>
            <person name="Josenhans C."/>
            <person name="Sterzenbach T."/>
            <person name="Drescher B."/>
            <person name="Brandt P."/>
            <person name="Bell M."/>
            <person name="Droege M."/>
            <person name="Fartmann B."/>
            <person name="Fischer H.-P."/>
            <person name="Ge Z."/>
            <person name="Hoerster A."/>
            <person name="Holland R."/>
            <person name="Klein K."/>
            <person name="Koenig J."/>
            <person name="Macko L."/>
            <person name="Mendz G.L."/>
            <person name="Nyakatura G."/>
            <person name="Schauer D.B."/>
            <person name="Shen Z."/>
            <person name="Weber J."/>
            <person name="Frosch M."/>
            <person name="Fox J.G."/>
        </authorList>
    </citation>
    <scope>NUCLEOTIDE SEQUENCE [LARGE SCALE GENOMIC DNA]</scope>
    <source>
        <strain evidence="2">ATCC 51449 / 3B1</strain>
    </source>
</reference>
<protein>
    <submittedName>
        <fullName evidence="1">Uncharacterized protein</fullName>
    </submittedName>
</protein>